<proteinExistence type="predicted"/>
<dbReference type="InterPro" id="IPR036390">
    <property type="entry name" value="WH_DNA-bd_sf"/>
</dbReference>
<dbReference type="Gene3D" id="1.10.10.10">
    <property type="entry name" value="Winged helix-like DNA-binding domain superfamily/Winged helix DNA-binding domain"/>
    <property type="match status" value="1"/>
</dbReference>
<dbReference type="PANTHER" id="PTHR43537:SF44">
    <property type="entry name" value="GNTR FAMILY REGULATORY PROTEIN"/>
    <property type="match status" value="1"/>
</dbReference>
<evidence type="ECO:0000313" key="6">
    <source>
        <dbReference type="Proteomes" id="UP000292685"/>
    </source>
</evidence>
<dbReference type="PROSITE" id="PS50949">
    <property type="entry name" value="HTH_GNTR"/>
    <property type="match status" value="1"/>
</dbReference>
<dbReference type="OrthoDB" id="4164516at2"/>
<dbReference type="RefSeq" id="WP_130451633.1">
    <property type="nucleotide sequence ID" value="NZ_SHLA01000001.1"/>
</dbReference>
<evidence type="ECO:0000256" key="1">
    <source>
        <dbReference type="ARBA" id="ARBA00023015"/>
    </source>
</evidence>
<accession>A0A4V2GA77</accession>
<dbReference type="EMBL" id="SHLA01000001">
    <property type="protein sequence ID" value="RZU63196.1"/>
    <property type="molecule type" value="Genomic_DNA"/>
</dbReference>
<keyword evidence="1" id="KW-0805">Transcription regulation</keyword>
<protein>
    <submittedName>
        <fullName evidence="5">GntR family transcriptional regulator</fullName>
    </submittedName>
</protein>
<evidence type="ECO:0000256" key="3">
    <source>
        <dbReference type="ARBA" id="ARBA00023163"/>
    </source>
</evidence>
<evidence type="ECO:0000259" key="4">
    <source>
        <dbReference type="PROSITE" id="PS50949"/>
    </source>
</evidence>
<dbReference type="InterPro" id="IPR000524">
    <property type="entry name" value="Tscrpt_reg_HTH_GntR"/>
</dbReference>
<name>A0A4V2GA77_9MICC</name>
<dbReference type="SUPFAM" id="SSF46785">
    <property type="entry name" value="Winged helix' DNA-binding domain"/>
    <property type="match status" value="1"/>
</dbReference>
<evidence type="ECO:0000256" key="2">
    <source>
        <dbReference type="ARBA" id="ARBA00023125"/>
    </source>
</evidence>
<evidence type="ECO:0000313" key="5">
    <source>
        <dbReference type="EMBL" id="RZU63196.1"/>
    </source>
</evidence>
<dbReference type="Pfam" id="PF07729">
    <property type="entry name" value="FCD"/>
    <property type="match status" value="1"/>
</dbReference>
<gene>
    <name evidence="5" type="ORF">EV380_2808</name>
</gene>
<keyword evidence="2" id="KW-0238">DNA-binding</keyword>
<dbReference type="GO" id="GO:0003700">
    <property type="term" value="F:DNA-binding transcription factor activity"/>
    <property type="evidence" value="ECO:0007669"/>
    <property type="project" value="InterPro"/>
</dbReference>
<dbReference type="AlphaFoldDB" id="A0A4V2GA77"/>
<keyword evidence="3" id="KW-0804">Transcription</keyword>
<dbReference type="SMART" id="SM00345">
    <property type="entry name" value="HTH_GNTR"/>
    <property type="match status" value="1"/>
</dbReference>
<dbReference type="InterPro" id="IPR036388">
    <property type="entry name" value="WH-like_DNA-bd_sf"/>
</dbReference>
<dbReference type="Proteomes" id="UP000292685">
    <property type="component" value="Unassembled WGS sequence"/>
</dbReference>
<organism evidence="5 6">
    <name type="scientific">Zhihengliuella halotolerans</name>
    <dbReference type="NCBI Taxonomy" id="370736"/>
    <lineage>
        <taxon>Bacteria</taxon>
        <taxon>Bacillati</taxon>
        <taxon>Actinomycetota</taxon>
        <taxon>Actinomycetes</taxon>
        <taxon>Micrococcales</taxon>
        <taxon>Micrococcaceae</taxon>
        <taxon>Zhihengliuella</taxon>
    </lineage>
</organism>
<dbReference type="PANTHER" id="PTHR43537">
    <property type="entry name" value="TRANSCRIPTIONAL REGULATOR, GNTR FAMILY"/>
    <property type="match status" value="1"/>
</dbReference>
<reference evidence="5 6" key="1">
    <citation type="submission" date="2019-02" db="EMBL/GenBank/DDBJ databases">
        <title>Sequencing the genomes of 1000 actinobacteria strains.</title>
        <authorList>
            <person name="Klenk H.-P."/>
        </authorList>
    </citation>
    <scope>NUCLEOTIDE SEQUENCE [LARGE SCALE GENOMIC DNA]</scope>
    <source>
        <strain evidence="5 6">DSM 17364</strain>
    </source>
</reference>
<dbReference type="SUPFAM" id="SSF48008">
    <property type="entry name" value="GntR ligand-binding domain-like"/>
    <property type="match status" value="1"/>
</dbReference>
<dbReference type="GO" id="GO:0003677">
    <property type="term" value="F:DNA binding"/>
    <property type="evidence" value="ECO:0007669"/>
    <property type="project" value="UniProtKB-KW"/>
</dbReference>
<dbReference type="Pfam" id="PF00392">
    <property type="entry name" value="GntR"/>
    <property type="match status" value="1"/>
</dbReference>
<comment type="caution">
    <text evidence="5">The sequence shown here is derived from an EMBL/GenBank/DDBJ whole genome shotgun (WGS) entry which is preliminary data.</text>
</comment>
<dbReference type="Gene3D" id="1.20.120.530">
    <property type="entry name" value="GntR ligand-binding domain-like"/>
    <property type="match status" value="1"/>
</dbReference>
<dbReference type="InterPro" id="IPR008920">
    <property type="entry name" value="TF_FadR/GntR_C"/>
</dbReference>
<sequence>MPNDDVAALLQNPILEVLGREIVDGVLTSGDRLTLETLQERFGVSRTVMRDCMRVLESLRMVVSRRRVGLVVQEPDAWNKFDRRVIRWRLAGPGREEQFTELTELRIAVEPLSAARTARGASAVVRDRLTELAANMRRLGEAGQLEEFLEADIEFHQLLLRSSGNSMFAQLDGVIAEVLTGRTQQGLMPFHPRAEALAEHEAVADAVARRDPEAAERHMQVLVDEVRRAMDSPNPADGK</sequence>
<dbReference type="SMART" id="SM00895">
    <property type="entry name" value="FCD"/>
    <property type="match status" value="1"/>
</dbReference>
<feature type="domain" description="HTH gntR-type" evidence="4">
    <location>
        <begin position="8"/>
        <end position="75"/>
    </location>
</feature>
<dbReference type="InterPro" id="IPR011711">
    <property type="entry name" value="GntR_C"/>
</dbReference>
<keyword evidence="6" id="KW-1185">Reference proteome</keyword>